<sequence>MDGFLFKLLEEKATPQNLVAVLYKNLDSRIV</sequence>
<evidence type="ECO:0000313" key="1">
    <source>
        <dbReference type="EMBL" id="MDQ0415213.1"/>
    </source>
</evidence>
<gene>
    <name evidence="1" type="ORF">J2S25_003440</name>
</gene>
<organism evidence="1 2">
    <name type="scientific">Mesobacillus stamsii</name>
    <dbReference type="NCBI Taxonomy" id="225347"/>
    <lineage>
        <taxon>Bacteria</taxon>
        <taxon>Bacillati</taxon>
        <taxon>Bacillota</taxon>
        <taxon>Bacilli</taxon>
        <taxon>Bacillales</taxon>
        <taxon>Bacillaceae</taxon>
        <taxon>Mesobacillus</taxon>
    </lineage>
</organism>
<name>A0ABU0FZ49_9BACI</name>
<reference evidence="1 2" key="1">
    <citation type="submission" date="2023-07" db="EMBL/GenBank/DDBJ databases">
        <title>Genomic Encyclopedia of Type Strains, Phase IV (KMG-IV): sequencing the most valuable type-strain genomes for metagenomic binning, comparative biology and taxonomic classification.</title>
        <authorList>
            <person name="Goeker M."/>
        </authorList>
    </citation>
    <scope>NUCLEOTIDE SEQUENCE [LARGE SCALE GENOMIC DNA]</scope>
    <source>
        <strain evidence="1 2">DSM 19598</strain>
    </source>
</reference>
<dbReference type="EMBL" id="JAUSUN010000028">
    <property type="protein sequence ID" value="MDQ0415213.1"/>
    <property type="molecule type" value="Genomic_DNA"/>
</dbReference>
<proteinExistence type="predicted"/>
<dbReference type="Proteomes" id="UP001242313">
    <property type="component" value="Unassembled WGS sequence"/>
</dbReference>
<protein>
    <submittedName>
        <fullName evidence="1">Uncharacterized protein</fullName>
    </submittedName>
</protein>
<accession>A0ABU0FZ49</accession>
<keyword evidence="2" id="KW-1185">Reference proteome</keyword>
<evidence type="ECO:0000313" key="2">
    <source>
        <dbReference type="Proteomes" id="UP001242313"/>
    </source>
</evidence>
<comment type="caution">
    <text evidence="1">The sequence shown here is derived from an EMBL/GenBank/DDBJ whole genome shotgun (WGS) entry which is preliminary data.</text>
</comment>